<dbReference type="Proteomes" id="UP000715965">
    <property type="component" value="Unassembled WGS sequence"/>
</dbReference>
<name>A0ABR9SBH2_9BURK</name>
<reference evidence="1 2" key="1">
    <citation type="submission" date="2020-10" db="EMBL/GenBank/DDBJ databases">
        <title>Draft genome of Ramlibacter aquaticus LMG 30558.</title>
        <authorList>
            <person name="Props R."/>
        </authorList>
    </citation>
    <scope>NUCLEOTIDE SEQUENCE [LARGE SCALE GENOMIC DNA]</scope>
    <source>
        <strain evidence="1 2">LMG 30558</strain>
    </source>
</reference>
<protein>
    <recommendedName>
        <fullName evidence="3">Tyr recombinase domain-containing protein</fullName>
    </recommendedName>
</protein>
<evidence type="ECO:0008006" key="3">
    <source>
        <dbReference type="Google" id="ProtNLM"/>
    </source>
</evidence>
<evidence type="ECO:0000313" key="2">
    <source>
        <dbReference type="Proteomes" id="UP000715965"/>
    </source>
</evidence>
<organism evidence="1 2">
    <name type="scientific">Ramlibacter aquaticus</name>
    <dbReference type="NCBI Taxonomy" id="2780094"/>
    <lineage>
        <taxon>Bacteria</taxon>
        <taxon>Pseudomonadati</taxon>
        <taxon>Pseudomonadota</taxon>
        <taxon>Betaproteobacteria</taxon>
        <taxon>Burkholderiales</taxon>
        <taxon>Comamonadaceae</taxon>
        <taxon>Ramlibacter</taxon>
    </lineage>
</organism>
<proteinExistence type="predicted"/>
<dbReference type="EMBL" id="JADDOJ010000009">
    <property type="protein sequence ID" value="MBE7939702.1"/>
    <property type="molecule type" value="Genomic_DNA"/>
</dbReference>
<gene>
    <name evidence="1" type="ORF">IM725_03830</name>
</gene>
<accession>A0ABR9SBH2</accession>
<dbReference type="RefSeq" id="WP_193779252.1">
    <property type="nucleotide sequence ID" value="NZ_JADDOJ010000009.1"/>
</dbReference>
<sequence length="1252" mass="139336">MEYLEVHTNLQQSKTLGELLRIPSVAAEFKIWMSQYDALLKKLGDVTYKAWASRYCYSLPGLVLELTKSDVVASILTNDFALCPAATLHYTWIHAEKIKNTAEALYRELGWGPPVGLPYDYVGAGAPGIPGPSRFAAGWTQLTSEVEHWAEKLQNAERPEEVALAWNQLCERNALLLCTLIAHRCQRLERLTFGALSAHPDFVYVDDKSTLEGSARLVPLTTLSRHQIEWHLACCRIFAEKAATFEGKNSTFKTYLSDGLPAERSAFWNVRWHASEERFRRSSLRKGSLDDLASTAWDEHSNVGRKFWVTTFIETGADRFLLRMLTGHNRQGHEHQERLQTQIPAAALHALRAILEAQTHALQLKPADLKKLPPCLAHQPFPLPRVVWSQREVIPQGIAAPADLSPRFLTGLSLTDSVRGKLLSGSGPDNVCARLVLVLLVNEGITNPQVLRNSLRPEKNAFREGAETNILHVTLGKNKIAIPLQPLTQIAIKHWEKLKEEEQRPFRDVAEVISEWIKAEFPGFSWPKDAECFRLLCRSVDCWLAHNLPPALNTMAGRSHEVAALHKESLLRLIGSDPLTQACEFTFAYPSPPPQPKYSSLSDVTKAVHACGDKKKALGGEITRARALLKQLKELTPSSPGSPAAAVAAWATREAEKAIERQGFIEMSSLSTYLSNLNKALTSISADEDLRYWDDNCWSAFEAPLHDTTGLEKPEQTLLERRTALQRFARALSECPEYSVPHKLLGGQRRDKTPSLTSAAAVWVDPRDYELARELLKVWLDGRGALLARCLTFLTCLEEHPLRRGELSTLSIHCLTAGRDVLVISPTGFNNLKTVSAKRILPAGESLASSVLATSRLTEGIAPNAKHLFLEHNDEAGSSEPVATFVLMVLSTVIGDARLVLHSTRGSAVSRRLFPGWNLAFTKFMQGEIDAQQLTPVFQYDAERWLHAASAAAYAGHSSRRPIEDAYFSSWTAVRLLALGSALRTSAPRGWILAALDVTPEALRQAKSRAGKAKEEFSEWLWVHQRFLKAHIPPYPTPQKEYPALTEQPKVLRHAASVEARIRYVCRRYYQMDQELAAAIEKLTSVEAHGLEPAVAAIAAQALSRRVKATHGERGRQADLQYLVSGVSELWIGMLRQMDTQLLFAFKSLLIREDLRIRDVDEVASLILKVNRLLPPGLSLLVTFGARHYKPDLQVRLNAAGVRVSAPARDLGSQPEVSVIRAARSTDVDRARLTALARVLTSSFLAIQELKK</sequence>
<keyword evidence="2" id="KW-1185">Reference proteome</keyword>
<evidence type="ECO:0000313" key="1">
    <source>
        <dbReference type="EMBL" id="MBE7939702.1"/>
    </source>
</evidence>
<comment type="caution">
    <text evidence="1">The sequence shown here is derived from an EMBL/GenBank/DDBJ whole genome shotgun (WGS) entry which is preliminary data.</text>
</comment>